<dbReference type="PANTHER" id="PTHR43798:SF31">
    <property type="entry name" value="AB HYDROLASE SUPERFAMILY PROTEIN YCLE"/>
    <property type="match status" value="1"/>
</dbReference>
<evidence type="ECO:0000256" key="2">
    <source>
        <dbReference type="ARBA" id="ARBA00022801"/>
    </source>
</evidence>
<name>A0A8J3VM56_9ACTN</name>
<dbReference type="SUPFAM" id="SSF53474">
    <property type="entry name" value="alpha/beta-Hydrolases"/>
    <property type="match status" value="1"/>
</dbReference>
<dbReference type="RefSeq" id="WP_203914594.1">
    <property type="nucleotide sequence ID" value="NZ_BONY01000110.1"/>
</dbReference>
<proteinExistence type="inferred from homology"/>
<keyword evidence="5" id="KW-1185">Reference proteome</keyword>
<accession>A0A8J3VM56</accession>
<dbReference type="InterPro" id="IPR029058">
    <property type="entry name" value="AB_hydrolase_fold"/>
</dbReference>
<dbReference type="GO" id="GO:0016020">
    <property type="term" value="C:membrane"/>
    <property type="evidence" value="ECO:0007669"/>
    <property type="project" value="TreeGrafter"/>
</dbReference>
<dbReference type="Gene3D" id="3.40.50.1820">
    <property type="entry name" value="alpha/beta hydrolase"/>
    <property type="match status" value="1"/>
</dbReference>
<dbReference type="AlphaFoldDB" id="A0A8J3VM56"/>
<dbReference type="InterPro" id="IPR050266">
    <property type="entry name" value="AB_hydrolase_sf"/>
</dbReference>
<evidence type="ECO:0000256" key="1">
    <source>
        <dbReference type="ARBA" id="ARBA00010088"/>
    </source>
</evidence>
<evidence type="ECO:0000313" key="5">
    <source>
        <dbReference type="Proteomes" id="UP000612899"/>
    </source>
</evidence>
<dbReference type="Pfam" id="PF00561">
    <property type="entry name" value="Abhydrolase_1"/>
    <property type="match status" value="1"/>
</dbReference>
<evidence type="ECO:0000259" key="3">
    <source>
        <dbReference type="Pfam" id="PF00561"/>
    </source>
</evidence>
<organism evidence="4 5">
    <name type="scientific">Rhizocola hellebori</name>
    <dbReference type="NCBI Taxonomy" id="1392758"/>
    <lineage>
        <taxon>Bacteria</taxon>
        <taxon>Bacillati</taxon>
        <taxon>Actinomycetota</taxon>
        <taxon>Actinomycetes</taxon>
        <taxon>Micromonosporales</taxon>
        <taxon>Micromonosporaceae</taxon>
        <taxon>Rhizocola</taxon>
    </lineage>
</organism>
<dbReference type="InterPro" id="IPR000073">
    <property type="entry name" value="AB_hydrolase_1"/>
</dbReference>
<feature type="domain" description="AB hydrolase-1" evidence="3">
    <location>
        <begin position="25"/>
        <end position="269"/>
    </location>
</feature>
<dbReference type="GO" id="GO:0006508">
    <property type="term" value="P:proteolysis"/>
    <property type="evidence" value="ECO:0007669"/>
    <property type="project" value="InterPro"/>
</dbReference>
<dbReference type="EMBL" id="BONY01000110">
    <property type="protein sequence ID" value="GIH10873.1"/>
    <property type="molecule type" value="Genomic_DNA"/>
</dbReference>
<gene>
    <name evidence="4" type="ORF">Rhe02_89400</name>
</gene>
<evidence type="ECO:0000313" key="4">
    <source>
        <dbReference type="EMBL" id="GIH10873.1"/>
    </source>
</evidence>
<reference evidence="4" key="1">
    <citation type="submission" date="2021-01" db="EMBL/GenBank/DDBJ databases">
        <title>Whole genome shotgun sequence of Rhizocola hellebori NBRC 109834.</title>
        <authorList>
            <person name="Komaki H."/>
            <person name="Tamura T."/>
        </authorList>
    </citation>
    <scope>NUCLEOTIDE SEQUENCE</scope>
    <source>
        <strain evidence="4">NBRC 109834</strain>
    </source>
</reference>
<protein>
    <submittedName>
        <fullName evidence="4">Proline iminopeptidase</fullName>
    </submittedName>
</protein>
<sequence length="285" mass="31566">MTRAGRLIDIGDCELYVSVLGEGFPVLILHGGPGLDHHEFGEYLDPLADRYQLIFVDQRASGRSSRPDSATWTLSRMAADVPALARAMGLPRFAVLGHSYGAFVALQYAVDFPGDTGPVVVSGGLASSRYLENVAVHLATFEPRELREQVAQSWERESTVATPEDFAQLMHDQLPFHFADPRDPRIEEYERNTSETVYSPEILRVFAEAGYGGIEVEHRLSEIARPVLVLAGRHDRTCVPEGAQAIADGIPGAQLVVFEDSAHMTFVEEQPLYVRIVRDFLDRTT</sequence>
<keyword evidence="2" id="KW-0378">Hydrolase</keyword>
<comment type="caution">
    <text evidence="4">The sequence shown here is derived from an EMBL/GenBank/DDBJ whole genome shotgun (WGS) entry which is preliminary data.</text>
</comment>
<dbReference type="PRINTS" id="PR00793">
    <property type="entry name" value="PROAMNOPTASE"/>
</dbReference>
<dbReference type="PANTHER" id="PTHR43798">
    <property type="entry name" value="MONOACYLGLYCEROL LIPASE"/>
    <property type="match status" value="1"/>
</dbReference>
<dbReference type="GO" id="GO:0004177">
    <property type="term" value="F:aminopeptidase activity"/>
    <property type="evidence" value="ECO:0007669"/>
    <property type="project" value="UniProtKB-EC"/>
</dbReference>
<dbReference type="InterPro" id="IPR002410">
    <property type="entry name" value="Peptidase_S33"/>
</dbReference>
<comment type="similarity">
    <text evidence="1">Belongs to the peptidase S33 family.</text>
</comment>
<dbReference type="Proteomes" id="UP000612899">
    <property type="component" value="Unassembled WGS sequence"/>
</dbReference>